<sequence>MGPSGSSAAFQGDLPITFRPREMSPRPLSRPRSQPRIAPAVRLAAQTPASLRGPWPDISEVPWTDPGTEDMAREVAAREVELRALRGEVDAKEVEAQQLRERLQDVDVKLLSASGAVDMLSAKVEATAGNRHAMLEASARQLDGHVATLRRRLAQMEWDLAEKDEEVVVLQAAAREDVARCMQQREQLERLRDNQQAQNMQVAQLAGHTNVLQRHRAIDDWRSRVQAQIHEEHAIVGARNEWQVKEEEIKRLTGDNQRLEEFVRGMEAKIQQHRNELEMTKKHHDALLMEERLCVSAMQLGNETAEEQKRALIEENRSLEARLKQEQAHAQSRAPVAAAYDHSEAEGFKYEEDLSSLTECMREISRALREPGGVDDAVDAAMSEFLRSSRDIGVSLPPCARVGPCEYLIGNELLQCTVIDGRLFVRPNANDNFAPIGEYMVHRGAGTLGGPLASPGVPVGQNRPRNSPVSQSRGVADPAGHWVQNQPVSPRQGLEQPLANVGPSASALQGLMPAQPASPLIGRRPPGMMSPIAGTSWGPAFPSNPVSTAIQV</sequence>
<evidence type="ECO:0000256" key="1">
    <source>
        <dbReference type="SAM" id="Coils"/>
    </source>
</evidence>
<feature type="coiled-coil region" evidence="1">
    <location>
        <begin position="249"/>
        <end position="329"/>
    </location>
</feature>
<evidence type="ECO:0000313" key="3">
    <source>
        <dbReference type="EMBL" id="CAD8841694.1"/>
    </source>
</evidence>
<accession>A0A7S1A459</accession>
<feature type="region of interest" description="Disordered" evidence="2">
    <location>
        <begin position="1"/>
        <end position="38"/>
    </location>
</feature>
<feature type="coiled-coil region" evidence="1">
    <location>
        <begin position="146"/>
        <end position="205"/>
    </location>
</feature>
<organism evidence="3">
    <name type="scientific">Noctiluca scintillans</name>
    <name type="common">Sea sparkle</name>
    <name type="synonym">Red tide dinoflagellate</name>
    <dbReference type="NCBI Taxonomy" id="2966"/>
    <lineage>
        <taxon>Eukaryota</taxon>
        <taxon>Sar</taxon>
        <taxon>Alveolata</taxon>
        <taxon>Dinophyceae</taxon>
        <taxon>Noctilucales</taxon>
        <taxon>Noctilucaceae</taxon>
        <taxon>Noctiluca</taxon>
    </lineage>
</organism>
<name>A0A7S1A459_NOCSC</name>
<keyword evidence="1" id="KW-0175">Coiled coil</keyword>
<gene>
    <name evidence="3" type="ORF">NSCI0253_LOCUS16042</name>
</gene>
<feature type="coiled-coil region" evidence="1">
    <location>
        <begin position="82"/>
        <end position="109"/>
    </location>
</feature>
<dbReference type="AlphaFoldDB" id="A0A7S1A459"/>
<protein>
    <submittedName>
        <fullName evidence="3">Uncharacterized protein</fullName>
    </submittedName>
</protein>
<proteinExistence type="predicted"/>
<reference evidence="3" key="1">
    <citation type="submission" date="2021-01" db="EMBL/GenBank/DDBJ databases">
        <authorList>
            <person name="Corre E."/>
            <person name="Pelletier E."/>
            <person name="Niang G."/>
            <person name="Scheremetjew M."/>
            <person name="Finn R."/>
            <person name="Kale V."/>
            <person name="Holt S."/>
            <person name="Cochrane G."/>
            <person name="Meng A."/>
            <person name="Brown T."/>
            <person name="Cohen L."/>
        </authorList>
    </citation>
    <scope>NUCLEOTIDE SEQUENCE</scope>
</reference>
<dbReference type="EMBL" id="HBFQ01022827">
    <property type="protein sequence ID" value="CAD8841694.1"/>
    <property type="molecule type" value="Transcribed_RNA"/>
</dbReference>
<evidence type="ECO:0000256" key="2">
    <source>
        <dbReference type="SAM" id="MobiDB-lite"/>
    </source>
</evidence>
<feature type="compositionally biased region" description="Low complexity" evidence="2">
    <location>
        <begin position="25"/>
        <end position="36"/>
    </location>
</feature>